<dbReference type="InterPro" id="IPR018234">
    <property type="entry name" value="GTP_CycHdrlase_I_CS"/>
</dbReference>
<dbReference type="GO" id="GO:0005737">
    <property type="term" value="C:cytoplasm"/>
    <property type="evidence" value="ECO:0007669"/>
    <property type="project" value="TreeGrafter"/>
</dbReference>
<dbReference type="GO" id="GO:0008270">
    <property type="term" value="F:zinc ion binding"/>
    <property type="evidence" value="ECO:0007669"/>
    <property type="project" value="TreeGrafter"/>
</dbReference>
<dbReference type="PANTHER" id="PTHR11109:SF7">
    <property type="entry name" value="GTP CYCLOHYDROLASE 1"/>
    <property type="match status" value="1"/>
</dbReference>
<protein>
    <recommendedName>
        <fullName evidence="4">GTP cyclohydrolase 1</fullName>
        <ecNumber evidence="3">3.5.4.16</ecNumber>
    </recommendedName>
    <alternativeName>
        <fullName evidence="10">GTP cyclohydrolase I</fullName>
    </alternativeName>
</protein>
<dbReference type="PROSITE" id="PS00859">
    <property type="entry name" value="GTP_CYCLOHYDROL_1_1"/>
    <property type="match status" value="1"/>
</dbReference>
<dbReference type="EMBL" id="MU854411">
    <property type="protein sequence ID" value="KAK4039088.1"/>
    <property type="molecule type" value="Genomic_DNA"/>
</dbReference>
<comment type="pathway">
    <text evidence="1">Cofactor biosynthesis; 7,8-dihydroneopterin triphosphate biosynthesis; 7,8-dihydroneopterin triphosphate from GTP: step 1/1.</text>
</comment>
<evidence type="ECO:0000256" key="8">
    <source>
        <dbReference type="ARBA" id="ARBA00022909"/>
    </source>
</evidence>
<dbReference type="EC" id="3.5.4.16" evidence="3"/>
<evidence type="ECO:0000256" key="5">
    <source>
        <dbReference type="ARBA" id="ARBA00022533"/>
    </source>
</evidence>
<evidence type="ECO:0000259" key="13">
    <source>
        <dbReference type="Pfam" id="PF01227"/>
    </source>
</evidence>
<dbReference type="PANTHER" id="PTHR11109">
    <property type="entry name" value="GTP CYCLOHYDROLASE I"/>
    <property type="match status" value="1"/>
</dbReference>
<evidence type="ECO:0000256" key="2">
    <source>
        <dbReference type="ARBA" id="ARBA00008085"/>
    </source>
</evidence>
<dbReference type="HAMAP" id="MF_00223">
    <property type="entry name" value="FolE"/>
    <property type="match status" value="1"/>
</dbReference>
<evidence type="ECO:0000256" key="9">
    <source>
        <dbReference type="ARBA" id="ARBA00023134"/>
    </source>
</evidence>
<evidence type="ECO:0000256" key="10">
    <source>
        <dbReference type="ARBA" id="ARBA00030854"/>
    </source>
</evidence>
<dbReference type="Pfam" id="PF01227">
    <property type="entry name" value="GTP_cyclohydroI"/>
    <property type="match status" value="1"/>
</dbReference>
<evidence type="ECO:0000256" key="4">
    <source>
        <dbReference type="ARBA" id="ARBA00017272"/>
    </source>
</evidence>
<dbReference type="Gene3D" id="3.30.1130.10">
    <property type="match status" value="1"/>
</dbReference>
<dbReference type="CDD" id="cd00642">
    <property type="entry name" value="GTP_cyclohydro1"/>
    <property type="match status" value="1"/>
</dbReference>
<dbReference type="Proteomes" id="UP001303115">
    <property type="component" value="Unassembled WGS sequence"/>
</dbReference>
<evidence type="ECO:0000256" key="3">
    <source>
        <dbReference type="ARBA" id="ARBA00012715"/>
    </source>
</evidence>
<evidence type="ECO:0000256" key="6">
    <source>
        <dbReference type="ARBA" id="ARBA00022741"/>
    </source>
</evidence>
<keyword evidence="6" id="KW-0547">Nucleotide-binding</keyword>
<comment type="function">
    <text evidence="11">GTP cyclohydrolase 1 is the first enzyme in the biosynthetic pathway leading to folic acid.</text>
</comment>
<proteinExistence type="inferred from homology"/>
<sequence length="295" mass="32466">MSSTASVNGEGKLPHTDIAESGREMTETKHQLHRVDAGGKNNGVKRQHGMNKPARDPGDEAEFPSPRKRLGPGEDDSGSSGPVIDFDGLSRPSTGTPARLEESAEQGAERLSKMRGAVRTILQCVGENPDRPGLLDTPERYAKALMFLTKGYGQNVWDIANNAIFHENHNEMVVVKDIDIASMCEHHMLPFMGKMHIGYVPHHSVIGISKLPRIAEVFSRRLQIQERLTKEVANAIMEVLKPRGVAVVMESSHLCMVMRGVEKSTTATITSCVLGCFETEEKTRNEFLSLVGLNR</sequence>
<dbReference type="AlphaFoldDB" id="A0AAN6PFD9"/>
<evidence type="ECO:0000256" key="7">
    <source>
        <dbReference type="ARBA" id="ARBA00022801"/>
    </source>
</evidence>
<dbReference type="FunFam" id="3.30.1130.10:FF:000012">
    <property type="entry name" value="GTP cyclohydrolase 1"/>
    <property type="match status" value="1"/>
</dbReference>
<dbReference type="Gene3D" id="1.10.286.10">
    <property type="match status" value="1"/>
</dbReference>
<accession>A0AAN6PFD9</accession>
<comment type="caution">
    <text evidence="14">The sequence shown here is derived from an EMBL/GenBank/DDBJ whole genome shotgun (WGS) entry which is preliminary data.</text>
</comment>
<keyword evidence="9" id="KW-0342">GTP-binding</keyword>
<evidence type="ECO:0000313" key="14">
    <source>
        <dbReference type="EMBL" id="KAK4039088.1"/>
    </source>
</evidence>
<name>A0AAN6PFD9_9PEZI</name>
<comment type="similarity">
    <text evidence="2">Belongs to the GTP cyclohydrolase I family.</text>
</comment>
<dbReference type="NCBIfam" id="NF006826">
    <property type="entry name" value="PRK09347.1-3"/>
    <property type="match status" value="1"/>
</dbReference>
<dbReference type="GO" id="GO:0046656">
    <property type="term" value="P:folic acid biosynthetic process"/>
    <property type="evidence" value="ECO:0007669"/>
    <property type="project" value="UniProtKB-KW"/>
</dbReference>
<dbReference type="GO" id="GO:0046654">
    <property type="term" value="P:tetrahydrofolate biosynthetic process"/>
    <property type="evidence" value="ECO:0007669"/>
    <property type="project" value="InterPro"/>
</dbReference>
<evidence type="ECO:0000313" key="15">
    <source>
        <dbReference type="Proteomes" id="UP001303115"/>
    </source>
</evidence>
<feature type="region of interest" description="Disordered" evidence="12">
    <location>
        <begin position="1"/>
        <end position="107"/>
    </location>
</feature>
<dbReference type="SUPFAM" id="SSF55620">
    <property type="entry name" value="Tetrahydrobiopterin biosynthesis enzymes-like"/>
    <property type="match status" value="1"/>
</dbReference>
<gene>
    <name evidence="14" type="ORF">C8A01DRAFT_16890</name>
</gene>
<dbReference type="InterPro" id="IPR001474">
    <property type="entry name" value="GTP_CycHdrlase_I"/>
</dbReference>
<dbReference type="NCBIfam" id="NF006825">
    <property type="entry name" value="PRK09347.1-2"/>
    <property type="match status" value="1"/>
</dbReference>
<dbReference type="FunFam" id="1.10.286.10:FF:000003">
    <property type="entry name" value="GTP cyclohydrolase 1"/>
    <property type="match status" value="1"/>
</dbReference>
<dbReference type="InterPro" id="IPR043134">
    <property type="entry name" value="GTP-CH-I_N"/>
</dbReference>
<keyword evidence="8" id="KW-0289">Folate biosynthesis</keyword>
<organism evidence="14 15">
    <name type="scientific">Parachaetomium inaequale</name>
    <dbReference type="NCBI Taxonomy" id="2588326"/>
    <lineage>
        <taxon>Eukaryota</taxon>
        <taxon>Fungi</taxon>
        <taxon>Dikarya</taxon>
        <taxon>Ascomycota</taxon>
        <taxon>Pezizomycotina</taxon>
        <taxon>Sordariomycetes</taxon>
        <taxon>Sordariomycetidae</taxon>
        <taxon>Sordariales</taxon>
        <taxon>Chaetomiaceae</taxon>
        <taxon>Parachaetomium</taxon>
    </lineage>
</organism>
<reference evidence="15" key="1">
    <citation type="journal article" date="2023" name="Mol. Phylogenet. Evol.">
        <title>Genome-scale phylogeny and comparative genomics of the fungal order Sordariales.</title>
        <authorList>
            <person name="Hensen N."/>
            <person name="Bonometti L."/>
            <person name="Westerberg I."/>
            <person name="Brannstrom I.O."/>
            <person name="Guillou S."/>
            <person name="Cros-Aarteil S."/>
            <person name="Calhoun S."/>
            <person name="Haridas S."/>
            <person name="Kuo A."/>
            <person name="Mondo S."/>
            <person name="Pangilinan J."/>
            <person name="Riley R."/>
            <person name="LaButti K."/>
            <person name="Andreopoulos B."/>
            <person name="Lipzen A."/>
            <person name="Chen C."/>
            <person name="Yan M."/>
            <person name="Daum C."/>
            <person name="Ng V."/>
            <person name="Clum A."/>
            <person name="Steindorff A."/>
            <person name="Ohm R.A."/>
            <person name="Martin F."/>
            <person name="Silar P."/>
            <person name="Natvig D.O."/>
            <person name="Lalanne C."/>
            <person name="Gautier V."/>
            <person name="Ament-Velasquez S.L."/>
            <person name="Kruys A."/>
            <person name="Hutchinson M.I."/>
            <person name="Powell A.J."/>
            <person name="Barry K."/>
            <person name="Miller A.N."/>
            <person name="Grigoriev I.V."/>
            <person name="Debuchy R."/>
            <person name="Gladieux P."/>
            <person name="Hiltunen Thoren M."/>
            <person name="Johannesson H."/>
        </authorList>
    </citation>
    <scope>NUCLEOTIDE SEQUENCE [LARGE SCALE GENOMIC DNA]</scope>
    <source>
        <strain evidence="15">CBS 284.82</strain>
    </source>
</reference>
<dbReference type="GO" id="GO:0006729">
    <property type="term" value="P:tetrahydrobiopterin biosynthetic process"/>
    <property type="evidence" value="ECO:0007669"/>
    <property type="project" value="TreeGrafter"/>
</dbReference>
<dbReference type="InterPro" id="IPR043133">
    <property type="entry name" value="GTP-CH-I_C/QueF"/>
</dbReference>
<dbReference type="GO" id="GO:0005525">
    <property type="term" value="F:GTP binding"/>
    <property type="evidence" value="ECO:0007669"/>
    <property type="project" value="UniProtKB-KW"/>
</dbReference>
<keyword evidence="7" id="KW-0378">Hydrolase</keyword>
<feature type="domain" description="GTP cyclohydrolase I" evidence="13">
    <location>
        <begin position="116"/>
        <end position="291"/>
    </location>
</feature>
<keyword evidence="5" id="KW-0021">Allosteric enzyme</keyword>
<feature type="compositionally biased region" description="Basic and acidic residues" evidence="12">
    <location>
        <begin position="12"/>
        <end position="37"/>
    </location>
</feature>
<evidence type="ECO:0000256" key="1">
    <source>
        <dbReference type="ARBA" id="ARBA00005080"/>
    </source>
</evidence>
<dbReference type="NCBIfam" id="TIGR00063">
    <property type="entry name" value="folE"/>
    <property type="match status" value="1"/>
</dbReference>
<keyword evidence="15" id="KW-1185">Reference proteome</keyword>
<evidence type="ECO:0000256" key="11">
    <source>
        <dbReference type="ARBA" id="ARBA00055676"/>
    </source>
</evidence>
<evidence type="ECO:0000256" key="12">
    <source>
        <dbReference type="SAM" id="MobiDB-lite"/>
    </source>
</evidence>
<dbReference type="InterPro" id="IPR020602">
    <property type="entry name" value="GTP_CycHdrlase_I_dom"/>
</dbReference>
<dbReference type="GO" id="GO:0003934">
    <property type="term" value="F:GTP cyclohydrolase I activity"/>
    <property type="evidence" value="ECO:0007669"/>
    <property type="project" value="UniProtKB-EC"/>
</dbReference>
<dbReference type="PROSITE" id="PS00860">
    <property type="entry name" value="GTP_CYCLOHYDROL_1_2"/>
    <property type="match status" value="1"/>
</dbReference>